<accession>A0ABS8SZT4</accession>
<evidence type="ECO:0000256" key="6">
    <source>
        <dbReference type="ARBA" id="ARBA00023306"/>
    </source>
</evidence>
<protein>
    <submittedName>
        <fullName evidence="8">Uncharacterized protein</fullName>
    </submittedName>
</protein>
<comment type="caution">
    <text evidence="8">The sequence shown here is derived from an EMBL/GenBank/DDBJ whole genome shotgun (WGS) entry which is preliminary data.</text>
</comment>
<evidence type="ECO:0000256" key="1">
    <source>
        <dbReference type="ARBA" id="ARBA00004123"/>
    </source>
</evidence>
<dbReference type="PANTHER" id="PTHR23168">
    <property type="entry name" value="MITOTIC SPINDLE ASSEMBLY CHECKPOINT PROTEIN MAD1 MITOTIC ARREST DEFICIENT-LIKE PROTEIN 1"/>
    <property type="match status" value="1"/>
</dbReference>
<reference evidence="8 9" key="1">
    <citation type="journal article" date="2021" name="BMC Genomics">
        <title>Datura genome reveals duplications of psychoactive alkaloid biosynthetic genes and high mutation rate following tissue culture.</title>
        <authorList>
            <person name="Rajewski A."/>
            <person name="Carter-House D."/>
            <person name="Stajich J."/>
            <person name="Litt A."/>
        </authorList>
    </citation>
    <scope>NUCLEOTIDE SEQUENCE [LARGE SCALE GENOMIC DNA]</scope>
    <source>
        <strain evidence="8">AR-01</strain>
    </source>
</reference>
<evidence type="ECO:0000256" key="7">
    <source>
        <dbReference type="SAM" id="Coils"/>
    </source>
</evidence>
<evidence type="ECO:0000313" key="8">
    <source>
        <dbReference type="EMBL" id="MCD7464594.1"/>
    </source>
</evidence>
<keyword evidence="3" id="KW-0132">Cell division</keyword>
<keyword evidence="9" id="KW-1185">Reference proteome</keyword>
<dbReference type="InterPro" id="IPR008672">
    <property type="entry name" value="Mad1"/>
</dbReference>
<keyword evidence="5" id="KW-0539">Nucleus</keyword>
<proteinExistence type="inferred from homology"/>
<name>A0ABS8SZT4_DATST</name>
<dbReference type="Proteomes" id="UP000823775">
    <property type="component" value="Unassembled WGS sequence"/>
</dbReference>
<gene>
    <name evidence="8" type="ORF">HAX54_053054</name>
</gene>
<comment type="subcellular location">
    <subcellularLocation>
        <location evidence="1">Nucleus</location>
    </subcellularLocation>
</comment>
<evidence type="ECO:0000256" key="5">
    <source>
        <dbReference type="ARBA" id="ARBA00023242"/>
    </source>
</evidence>
<dbReference type="PANTHER" id="PTHR23168:SF0">
    <property type="entry name" value="MITOTIC SPINDLE ASSEMBLY CHECKPOINT PROTEIN MAD1"/>
    <property type="match status" value="1"/>
</dbReference>
<evidence type="ECO:0000256" key="3">
    <source>
        <dbReference type="ARBA" id="ARBA00022618"/>
    </source>
</evidence>
<comment type="similarity">
    <text evidence="2">Belongs to the MAD1 family.</text>
</comment>
<feature type="coiled-coil region" evidence="7">
    <location>
        <begin position="69"/>
        <end position="96"/>
    </location>
</feature>
<organism evidence="8 9">
    <name type="scientific">Datura stramonium</name>
    <name type="common">Jimsonweed</name>
    <name type="synonym">Common thornapple</name>
    <dbReference type="NCBI Taxonomy" id="4076"/>
    <lineage>
        <taxon>Eukaryota</taxon>
        <taxon>Viridiplantae</taxon>
        <taxon>Streptophyta</taxon>
        <taxon>Embryophyta</taxon>
        <taxon>Tracheophyta</taxon>
        <taxon>Spermatophyta</taxon>
        <taxon>Magnoliopsida</taxon>
        <taxon>eudicotyledons</taxon>
        <taxon>Gunneridae</taxon>
        <taxon>Pentapetalae</taxon>
        <taxon>asterids</taxon>
        <taxon>lamiids</taxon>
        <taxon>Solanales</taxon>
        <taxon>Solanaceae</taxon>
        <taxon>Solanoideae</taxon>
        <taxon>Datureae</taxon>
        <taxon>Datura</taxon>
    </lineage>
</organism>
<keyword evidence="4" id="KW-0498">Mitosis</keyword>
<dbReference type="EMBL" id="JACEIK010000978">
    <property type="protein sequence ID" value="MCD7464594.1"/>
    <property type="molecule type" value="Genomic_DNA"/>
</dbReference>
<evidence type="ECO:0000256" key="4">
    <source>
        <dbReference type="ARBA" id="ARBA00022776"/>
    </source>
</evidence>
<evidence type="ECO:0000256" key="2">
    <source>
        <dbReference type="ARBA" id="ARBA00008029"/>
    </source>
</evidence>
<keyword evidence="7" id="KW-0175">Coiled coil</keyword>
<sequence>MKQKSVESGHEVVSGAILQGLKHLLQEEELCKGTGELFIRQKKMLIFLGHGDYSSANTKVLRMVNTTGVENEAKQIEALQNELQKTKEQLLAVQELKGQSVERANSNIRKAEGTQKHFDEQVHLTPECQQVDIFIRRMNSIPVIHSQFNCRIFQQENVVAKKQHMAVSSFPFSCAGNSNLD</sequence>
<keyword evidence="6" id="KW-0131">Cell cycle</keyword>
<evidence type="ECO:0000313" key="9">
    <source>
        <dbReference type="Proteomes" id="UP000823775"/>
    </source>
</evidence>